<evidence type="ECO:0000313" key="2">
    <source>
        <dbReference type="Proteomes" id="UP000275267"/>
    </source>
</evidence>
<comment type="caution">
    <text evidence="1">The sequence shown here is derived from an EMBL/GenBank/DDBJ whole genome shotgun (WGS) entry which is preliminary data.</text>
</comment>
<evidence type="ECO:0000313" key="1">
    <source>
        <dbReference type="EMBL" id="RLN39210.1"/>
    </source>
</evidence>
<dbReference type="AlphaFoldDB" id="A0A3L6TG56"/>
<keyword evidence="2" id="KW-1185">Reference proteome</keyword>
<proteinExistence type="predicted"/>
<gene>
    <name evidence="1" type="ORF">C2845_PM01G47460</name>
</gene>
<accession>A0A3L6TG56</accession>
<dbReference type="EMBL" id="PQIB02000001">
    <property type="protein sequence ID" value="RLN39210.1"/>
    <property type="molecule type" value="Genomic_DNA"/>
</dbReference>
<dbReference type="Proteomes" id="UP000275267">
    <property type="component" value="Unassembled WGS sequence"/>
</dbReference>
<organism evidence="1 2">
    <name type="scientific">Panicum miliaceum</name>
    <name type="common">Proso millet</name>
    <name type="synonym">Broomcorn millet</name>
    <dbReference type="NCBI Taxonomy" id="4540"/>
    <lineage>
        <taxon>Eukaryota</taxon>
        <taxon>Viridiplantae</taxon>
        <taxon>Streptophyta</taxon>
        <taxon>Embryophyta</taxon>
        <taxon>Tracheophyta</taxon>
        <taxon>Spermatophyta</taxon>
        <taxon>Magnoliopsida</taxon>
        <taxon>Liliopsida</taxon>
        <taxon>Poales</taxon>
        <taxon>Poaceae</taxon>
        <taxon>PACMAD clade</taxon>
        <taxon>Panicoideae</taxon>
        <taxon>Panicodae</taxon>
        <taxon>Paniceae</taxon>
        <taxon>Panicinae</taxon>
        <taxon>Panicum</taxon>
        <taxon>Panicum sect. Panicum</taxon>
    </lineage>
</organism>
<protein>
    <submittedName>
        <fullName evidence="1">Uncharacterized protein</fullName>
    </submittedName>
</protein>
<sequence length="73" mass="7506">MEPPQPLHEVLTLIQAVGEVGGGPQVAGAVPPGGHGAGDSDMARLVPGMRFTGDCQIQRLEVGWRGFALDSGL</sequence>
<name>A0A3L6TG56_PANMI</name>
<reference evidence="2" key="1">
    <citation type="journal article" date="2019" name="Nat. Commun.">
        <title>The genome of broomcorn millet.</title>
        <authorList>
            <person name="Zou C."/>
            <person name="Miki D."/>
            <person name="Li D."/>
            <person name="Tang Q."/>
            <person name="Xiao L."/>
            <person name="Rajput S."/>
            <person name="Deng P."/>
            <person name="Jia W."/>
            <person name="Huang R."/>
            <person name="Zhang M."/>
            <person name="Sun Y."/>
            <person name="Hu J."/>
            <person name="Fu X."/>
            <person name="Schnable P.S."/>
            <person name="Li F."/>
            <person name="Zhang H."/>
            <person name="Feng B."/>
            <person name="Zhu X."/>
            <person name="Liu R."/>
            <person name="Schnable J.C."/>
            <person name="Zhu J.-K."/>
            <person name="Zhang H."/>
        </authorList>
    </citation>
    <scope>NUCLEOTIDE SEQUENCE [LARGE SCALE GENOMIC DNA]</scope>
</reference>